<reference evidence="1 2" key="1">
    <citation type="journal article" date="2021" name="Sci. Rep.">
        <title>The distribution of antibiotic resistance genes in chicken gut microbiota commensals.</title>
        <authorList>
            <person name="Juricova H."/>
            <person name="Matiasovicova J."/>
            <person name="Kubasova T."/>
            <person name="Cejkova D."/>
            <person name="Rychlik I."/>
        </authorList>
    </citation>
    <scope>NUCLEOTIDE SEQUENCE [LARGE SCALE GENOMIC DNA]</scope>
    <source>
        <strain evidence="1 2">An564</strain>
    </source>
</reference>
<accession>A0ABS2GQA6</accession>
<evidence type="ECO:0008006" key="3">
    <source>
        <dbReference type="Google" id="ProtNLM"/>
    </source>
</evidence>
<protein>
    <recommendedName>
        <fullName evidence="3">Phage tail tube protein</fullName>
    </recommendedName>
</protein>
<dbReference type="Proteomes" id="UP000724149">
    <property type="component" value="Unassembled WGS sequence"/>
</dbReference>
<comment type="caution">
    <text evidence="1">The sequence shown here is derived from an EMBL/GenBank/DDBJ whole genome shotgun (WGS) entry which is preliminary data.</text>
</comment>
<dbReference type="RefSeq" id="WP_177502385.1">
    <property type="nucleotide sequence ID" value="NZ_JACSNR010000009.1"/>
</dbReference>
<gene>
    <name evidence="1" type="ORF">H9X81_09325</name>
</gene>
<keyword evidence="2" id="KW-1185">Reference proteome</keyword>
<evidence type="ECO:0000313" key="1">
    <source>
        <dbReference type="EMBL" id="MBM6923884.1"/>
    </source>
</evidence>
<organism evidence="1 2">
    <name type="scientific">Hydrogenoanaerobacterium saccharovorans</name>
    <dbReference type="NCBI Taxonomy" id="474960"/>
    <lineage>
        <taxon>Bacteria</taxon>
        <taxon>Bacillati</taxon>
        <taxon>Bacillota</taxon>
        <taxon>Clostridia</taxon>
        <taxon>Eubacteriales</taxon>
        <taxon>Oscillospiraceae</taxon>
        <taxon>Hydrogenoanaerobacterium</taxon>
    </lineage>
</organism>
<sequence length="124" mass="13466">MAVFPTAKDIYIEVDGRRLAAAQSYRVKTTREARFVESFGSAQPAGTVAGQPRHTIELTRLQVVGETGVDFHALSDFTIVIVKPDRKILFTGCQWSGVTEQAESSDPVSEKLTAVAAARLEVSL</sequence>
<dbReference type="EMBL" id="JACSNR010000009">
    <property type="protein sequence ID" value="MBM6923884.1"/>
    <property type="molecule type" value="Genomic_DNA"/>
</dbReference>
<evidence type="ECO:0000313" key="2">
    <source>
        <dbReference type="Proteomes" id="UP000724149"/>
    </source>
</evidence>
<name>A0ABS2GQA6_9FIRM</name>
<proteinExistence type="predicted"/>